<evidence type="ECO:0000259" key="3">
    <source>
        <dbReference type="Pfam" id="PF09262"/>
    </source>
</evidence>
<dbReference type="InterPro" id="IPR029067">
    <property type="entry name" value="CDC48_domain_2-like_sf"/>
</dbReference>
<dbReference type="Gene3D" id="3.10.330.10">
    <property type="match status" value="1"/>
</dbReference>
<evidence type="ECO:0000256" key="2">
    <source>
        <dbReference type="ARBA" id="ARBA00022840"/>
    </source>
</evidence>
<dbReference type="SUPFAM" id="SSF50692">
    <property type="entry name" value="ADC-like"/>
    <property type="match status" value="1"/>
</dbReference>
<keyword evidence="5" id="KW-1185">Reference proteome</keyword>
<evidence type="ECO:0000313" key="5">
    <source>
        <dbReference type="Proteomes" id="UP001162164"/>
    </source>
</evidence>
<proteinExistence type="predicted"/>
<organism evidence="4 5">
    <name type="scientific">Molorchus minor</name>
    <dbReference type="NCBI Taxonomy" id="1323400"/>
    <lineage>
        <taxon>Eukaryota</taxon>
        <taxon>Metazoa</taxon>
        <taxon>Ecdysozoa</taxon>
        <taxon>Arthropoda</taxon>
        <taxon>Hexapoda</taxon>
        <taxon>Insecta</taxon>
        <taxon>Pterygota</taxon>
        <taxon>Neoptera</taxon>
        <taxon>Endopterygota</taxon>
        <taxon>Coleoptera</taxon>
        <taxon>Polyphaga</taxon>
        <taxon>Cucujiformia</taxon>
        <taxon>Chrysomeloidea</taxon>
        <taxon>Cerambycidae</taxon>
        <taxon>Lamiinae</taxon>
        <taxon>Monochamini</taxon>
        <taxon>Molorchus</taxon>
    </lineage>
</organism>
<dbReference type="Pfam" id="PF09262">
    <property type="entry name" value="PEX-1N"/>
    <property type="match status" value="1"/>
</dbReference>
<gene>
    <name evidence="4" type="ORF">NQ317_011701</name>
</gene>
<keyword evidence="2" id="KW-0067">ATP-binding</keyword>
<evidence type="ECO:0000256" key="1">
    <source>
        <dbReference type="ARBA" id="ARBA00022741"/>
    </source>
</evidence>
<dbReference type="Gene3D" id="2.40.40.20">
    <property type="match status" value="1"/>
</dbReference>
<comment type="caution">
    <text evidence="4">The sequence shown here is derived from an EMBL/GenBank/DDBJ whole genome shotgun (WGS) entry which is preliminary data.</text>
</comment>
<sequence length="488" mass="55711">MFERVLTVKYLTLKNSFIYLPSSLTYFKIGSCVQLIYGENQVAYFSVTTQTVKLDENTIGINSLYAKALGIKEDELIIISEISPLPTINSITISPLNNFEYEVLEMLADNIQSTLLEQIRVVNVGQKLVIWAGANLNVTVYLDDVKPVSPGMIDFLTEVVIQPKSENRDNQKSVAYNSIFNMEKFKSLTSFFNNEDMIFKETEKVSLLKFKDPLICRLAPLKELPFLEHFKKHLKPFNVFMSQRCVPMGWVKHNTLTTPTICSMSLLTTDIFSEKLIYVRLYVFEDFPVDFDLNFGQNLFVDHVIFKAFECDLGVRIIMKDIEKIPLVNEISIHTRKPYSTNIQEKFKIYLADNADDIFILNSDILMDIGENIKCSLKFSSGESKFCVVDDMLLRNCKYVVNADLTSSNKSAVTKVSNCDKYVDNVSNFKNIINSIESNFSFGENHWENFLITGKPGTGKVNIIKKNGGQAKIVSKLHLYRNDILQNN</sequence>
<dbReference type="InterPro" id="IPR009010">
    <property type="entry name" value="Asp_de-COase-like_dom_sf"/>
</dbReference>
<dbReference type="EMBL" id="JAPWTJ010000248">
    <property type="protein sequence ID" value="KAJ8980625.1"/>
    <property type="molecule type" value="Genomic_DNA"/>
</dbReference>
<dbReference type="InterPro" id="IPR015342">
    <property type="entry name" value="PEX1-N_C-lobe"/>
</dbReference>
<reference evidence="4" key="1">
    <citation type="journal article" date="2023" name="Insect Mol. Biol.">
        <title>Genome sequencing provides insights into the evolution of gene families encoding plant cell wall-degrading enzymes in longhorned beetles.</title>
        <authorList>
            <person name="Shin N.R."/>
            <person name="Okamura Y."/>
            <person name="Kirsch R."/>
            <person name="Pauchet Y."/>
        </authorList>
    </citation>
    <scope>NUCLEOTIDE SEQUENCE</scope>
    <source>
        <strain evidence="4">MMC_N1</strain>
    </source>
</reference>
<dbReference type="Proteomes" id="UP001162164">
    <property type="component" value="Unassembled WGS sequence"/>
</dbReference>
<accession>A0ABQ9JRE1</accession>
<dbReference type="SUPFAM" id="SSF54585">
    <property type="entry name" value="Cdc48 domain 2-like"/>
    <property type="match status" value="1"/>
</dbReference>
<feature type="domain" description="Peroxisomal ATPase PEX1 N-terminal C-lobe" evidence="3">
    <location>
        <begin position="90"/>
        <end position="163"/>
    </location>
</feature>
<evidence type="ECO:0000313" key="4">
    <source>
        <dbReference type="EMBL" id="KAJ8980625.1"/>
    </source>
</evidence>
<protein>
    <recommendedName>
        <fullName evidence="3">Peroxisomal ATPase PEX1 N-terminal C-lobe domain-containing protein</fullName>
    </recommendedName>
</protein>
<keyword evidence="1" id="KW-0547">Nucleotide-binding</keyword>
<name>A0ABQ9JRE1_9CUCU</name>